<evidence type="ECO:0000313" key="1">
    <source>
        <dbReference type="EMBL" id="GII97097.1"/>
    </source>
</evidence>
<gene>
    <name evidence="1" type="ORF">Ssi02_73280</name>
</gene>
<accession>A0A919VC06</accession>
<sequence>MTPPYLFPKGVDRFSKGEKRNGTFRWTWAHMGVLWGRGTMAWEGAVGDVFGEGLWGDGA</sequence>
<keyword evidence="2" id="KW-1185">Reference proteome</keyword>
<comment type="caution">
    <text evidence="1">The sequence shown here is derived from an EMBL/GenBank/DDBJ whole genome shotgun (WGS) entry which is preliminary data.</text>
</comment>
<organism evidence="1 2">
    <name type="scientific">Sinosporangium siamense</name>
    <dbReference type="NCBI Taxonomy" id="1367973"/>
    <lineage>
        <taxon>Bacteria</taxon>
        <taxon>Bacillati</taxon>
        <taxon>Actinomycetota</taxon>
        <taxon>Actinomycetes</taxon>
        <taxon>Streptosporangiales</taxon>
        <taxon>Streptosporangiaceae</taxon>
        <taxon>Sinosporangium</taxon>
    </lineage>
</organism>
<proteinExistence type="predicted"/>
<reference evidence="1" key="1">
    <citation type="submission" date="2021-01" db="EMBL/GenBank/DDBJ databases">
        <title>Whole genome shotgun sequence of Sinosporangium siamense NBRC 109515.</title>
        <authorList>
            <person name="Komaki H."/>
            <person name="Tamura T."/>
        </authorList>
    </citation>
    <scope>NUCLEOTIDE SEQUENCE</scope>
    <source>
        <strain evidence="1">NBRC 109515</strain>
    </source>
</reference>
<name>A0A919VC06_9ACTN</name>
<evidence type="ECO:0000313" key="2">
    <source>
        <dbReference type="Proteomes" id="UP000606172"/>
    </source>
</evidence>
<protein>
    <submittedName>
        <fullName evidence="1">Uncharacterized protein</fullName>
    </submittedName>
</protein>
<dbReference type="Proteomes" id="UP000606172">
    <property type="component" value="Unassembled WGS sequence"/>
</dbReference>
<dbReference type="AlphaFoldDB" id="A0A919VC06"/>
<dbReference type="EMBL" id="BOOW01000054">
    <property type="protein sequence ID" value="GII97097.1"/>
    <property type="molecule type" value="Genomic_DNA"/>
</dbReference>